<proteinExistence type="predicted"/>
<organism evidence="6 7">
    <name type="scientific">Microtetraspora glauca</name>
    <dbReference type="NCBI Taxonomy" id="1996"/>
    <lineage>
        <taxon>Bacteria</taxon>
        <taxon>Bacillati</taxon>
        <taxon>Actinomycetota</taxon>
        <taxon>Actinomycetes</taxon>
        <taxon>Streptosporangiales</taxon>
        <taxon>Streptosporangiaceae</taxon>
        <taxon>Microtetraspora</taxon>
    </lineage>
</organism>
<dbReference type="InterPro" id="IPR013517">
    <property type="entry name" value="FG-GAP"/>
</dbReference>
<dbReference type="Gene3D" id="2.130.10.130">
    <property type="entry name" value="Integrin alpha, N-terminal"/>
    <property type="match status" value="3"/>
</dbReference>
<sequence length="476" mass="46321">MGRFAPRLLAGVLAATTAACAANSGAGASAPPTPVAASPAGPGPVIGAPTATPAASARKAAKAHDYNGDGYADLVIGAPDGTVNGAKGAGHVNVVYGSTTGVTGADRHVIGRGGAAVKGEGFGATLASGDIDGDGYADLVIGAPGKGGRTGSVAIAFGGGRGLTDQTVTPAQPEGTIGFGAALAVGDFDHDGHDDLAVATFDTVWVTSGGKAVREGTATWKTVMGPTARVATLAAGDVDGDGYADLAVVYSEDDPADEGTGVVYRGSRSGLAGRLPGTFPGWGVGDVAIGDLDGDGYGDVVAGNAYADAEDEGGQIYVSRGSAEGLRGTRALWTLTSPGMPRPPADTSGFGGAVAVGDVNGDGYADVAVGASGGAGAAFVLYGGEDGLSTRGAQVFDLRSAGVRGDFLQGFGQEVALADLDGNGGAELIVSTRAEERVTVLSPAGGPERSGAGGVGKPGTQFAPEQQGEGFGRPLN</sequence>
<name>A0ABV3GS33_MICGL</name>
<keyword evidence="7" id="KW-1185">Reference proteome</keyword>
<dbReference type="PANTHER" id="PTHR23220">
    <property type="entry name" value="INTEGRIN ALPHA"/>
    <property type="match status" value="1"/>
</dbReference>
<keyword evidence="1 5" id="KW-0732">Signal</keyword>
<dbReference type="InterPro" id="IPR000413">
    <property type="entry name" value="Integrin_alpha"/>
</dbReference>
<evidence type="ECO:0000256" key="1">
    <source>
        <dbReference type="ARBA" id="ARBA00022729"/>
    </source>
</evidence>
<dbReference type="InterPro" id="IPR028994">
    <property type="entry name" value="Integrin_alpha_N"/>
</dbReference>
<evidence type="ECO:0000256" key="4">
    <source>
        <dbReference type="SAM" id="MobiDB-lite"/>
    </source>
</evidence>
<dbReference type="SUPFAM" id="SSF69318">
    <property type="entry name" value="Integrin alpha N-terminal domain"/>
    <property type="match status" value="1"/>
</dbReference>
<dbReference type="Pfam" id="PF01839">
    <property type="entry name" value="FG-GAP"/>
    <property type="match status" value="4"/>
</dbReference>
<feature type="chain" id="PRO_5046475489" evidence="5">
    <location>
        <begin position="22"/>
        <end position="476"/>
    </location>
</feature>
<protein>
    <submittedName>
        <fullName evidence="6">FG-GAP repeat protein</fullName>
    </submittedName>
</protein>
<dbReference type="PROSITE" id="PS51470">
    <property type="entry name" value="FG_GAP"/>
    <property type="match status" value="2"/>
</dbReference>
<feature type="signal peptide" evidence="5">
    <location>
        <begin position="1"/>
        <end position="21"/>
    </location>
</feature>
<evidence type="ECO:0000313" key="7">
    <source>
        <dbReference type="Proteomes" id="UP001551675"/>
    </source>
</evidence>
<reference evidence="6 7" key="1">
    <citation type="submission" date="2024-06" db="EMBL/GenBank/DDBJ databases">
        <title>The Natural Products Discovery Center: Release of the First 8490 Sequenced Strains for Exploring Actinobacteria Biosynthetic Diversity.</title>
        <authorList>
            <person name="Kalkreuter E."/>
            <person name="Kautsar S.A."/>
            <person name="Yang D."/>
            <person name="Bader C.D."/>
            <person name="Teijaro C.N."/>
            <person name="Fluegel L."/>
            <person name="Davis C.M."/>
            <person name="Simpson J.R."/>
            <person name="Lauterbach L."/>
            <person name="Steele A.D."/>
            <person name="Gui C."/>
            <person name="Meng S."/>
            <person name="Li G."/>
            <person name="Viehrig K."/>
            <person name="Ye F."/>
            <person name="Su P."/>
            <person name="Kiefer A.F."/>
            <person name="Nichols A."/>
            <person name="Cepeda A.J."/>
            <person name="Yan W."/>
            <person name="Fan B."/>
            <person name="Jiang Y."/>
            <person name="Adhikari A."/>
            <person name="Zheng C.-J."/>
            <person name="Schuster L."/>
            <person name="Cowan T.M."/>
            <person name="Smanski M.J."/>
            <person name="Chevrette M.G."/>
            <person name="De Carvalho L.P.S."/>
            <person name="Shen B."/>
        </authorList>
    </citation>
    <scope>NUCLEOTIDE SEQUENCE [LARGE SCALE GENOMIC DNA]</scope>
    <source>
        <strain evidence="6 7">NPDC050100</strain>
    </source>
</reference>
<keyword evidence="3" id="KW-0325">Glycoprotein</keyword>
<accession>A0ABV3GS33</accession>
<dbReference type="PANTHER" id="PTHR23220:SF83">
    <property type="entry name" value="INTEGRIN ALPHA-PS3-RELATED"/>
    <property type="match status" value="1"/>
</dbReference>
<dbReference type="PRINTS" id="PR01185">
    <property type="entry name" value="INTEGRINA"/>
</dbReference>
<comment type="caution">
    <text evidence="6">The sequence shown here is derived from an EMBL/GenBank/DDBJ whole genome shotgun (WGS) entry which is preliminary data.</text>
</comment>
<evidence type="ECO:0000256" key="3">
    <source>
        <dbReference type="ARBA" id="ARBA00023180"/>
    </source>
</evidence>
<gene>
    <name evidence="6" type="ORF">AB0I59_38085</name>
</gene>
<dbReference type="RefSeq" id="WP_358141032.1">
    <property type="nucleotide sequence ID" value="NZ_JBFALK010000030.1"/>
</dbReference>
<dbReference type="Proteomes" id="UP001551675">
    <property type="component" value="Unassembled WGS sequence"/>
</dbReference>
<evidence type="ECO:0000313" key="6">
    <source>
        <dbReference type="EMBL" id="MEV0974440.1"/>
    </source>
</evidence>
<dbReference type="PROSITE" id="PS51257">
    <property type="entry name" value="PROKAR_LIPOPROTEIN"/>
    <property type="match status" value="1"/>
</dbReference>
<dbReference type="SMART" id="SM00191">
    <property type="entry name" value="Int_alpha"/>
    <property type="match status" value="6"/>
</dbReference>
<dbReference type="Pfam" id="PF13517">
    <property type="entry name" value="FG-GAP_3"/>
    <property type="match status" value="1"/>
</dbReference>
<feature type="region of interest" description="Disordered" evidence="4">
    <location>
        <begin position="23"/>
        <end position="51"/>
    </location>
</feature>
<keyword evidence="2" id="KW-0677">Repeat</keyword>
<dbReference type="EMBL" id="JBFALK010000030">
    <property type="protein sequence ID" value="MEV0974440.1"/>
    <property type="molecule type" value="Genomic_DNA"/>
</dbReference>
<dbReference type="InterPro" id="IPR013519">
    <property type="entry name" value="Int_alpha_beta-p"/>
</dbReference>
<feature type="region of interest" description="Disordered" evidence="4">
    <location>
        <begin position="441"/>
        <end position="476"/>
    </location>
</feature>
<evidence type="ECO:0000256" key="2">
    <source>
        <dbReference type="ARBA" id="ARBA00022737"/>
    </source>
</evidence>
<evidence type="ECO:0000256" key="5">
    <source>
        <dbReference type="SAM" id="SignalP"/>
    </source>
</evidence>